<dbReference type="Proteomes" id="UP001085076">
    <property type="component" value="Miscellaneous, Linkage group lg02"/>
</dbReference>
<dbReference type="AlphaFoldDB" id="A0A9D5HNA2"/>
<evidence type="ECO:0000313" key="5">
    <source>
        <dbReference type="Proteomes" id="UP001085076"/>
    </source>
</evidence>
<dbReference type="GO" id="GO:0008270">
    <property type="term" value="F:zinc ion binding"/>
    <property type="evidence" value="ECO:0007669"/>
    <property type="project" value="InterPro"/>
</dbReference>
<dbReference type="GO" id="GO:0009451">
    <property type="term" value="P:RNA modification"/>
    <property type="evidence" value="ECO:0007669"/>
    <property type="project" value="InterPro"/>
</dbReference>
<feature type="repeat" description="PPR" evidence="2">
    <location>
        <begin position="196"/>
        <end position="226"/>
    </location>
</feature>
<reference evidence="4" key="1">
    <citation type="submission" date="2021-03" db="EMBL/GenBank/DDBJ databases">
        <authorList>
            <person name="Li Z."/>
            <person name="Yang C."/>
        </authorList>
    </citation>
    <scope>NUCLEOTIDE SEQUENCE</scope>
    <source>
        <strain evidence="4">Dzin_1.0</strain>
        <tissue evidence="4">Leaf</tissue>
    </source>
</reference>
<gene>
    <name evidence="4" type="ORF">J5N97_011194</name>
</gene>
<evidence type="ECO:0000259" key="3">
    <source>
        <dbReference type="Pfam" id="PF14432"/>
    </source>
</evidence>
<dbReference type="Pfam" id="PF12854">
    <property type="entry name" value="PPR_1"/>
    <property type="match status" value="1"/>
</dbReference>
<dbReference type="FunFam" id="1.25.40.10:FF:000184">
    <property type="entry name" value="Pentatricopeptide repeat-containing protein, chloroplastic"/>
    <property type="match status" value="1"/>
</dbReference>
<name>A0A9D5HNA2_9LILI</name>
<dbReference type="Pfam" id="PF20430">
    <property type="entry name" value="Eplus_motif"/>
    <property type="match status" value="1"/>
</dbReference>
<dbReference type="Pfam" id="PF20431">
    <property type="entry name" value="E_motif"/>
    <property type="match status" value="1"/>
</dbReference>
<evidence type="ECO:0000256" key="2">
    <source>
        <dbReference type="PROSITE-ProRule" id="PRU00708"/>
    </source>
</evidence>
<accession>A0A9D5HNA2</accession>
<dbReference type="InterPro" id="IPR011990">
    <property type="entry name" value="TPR-like_helical_dom_sf"/>
</dbReference>
<dbReference type="FunFam" id="1.25.40.10:FF:000348">
    <property type="entry name" value="Pentatricopeptide repeat-containing protein chloroplastic"/>
    <property type="match status" value="1"/>
</dbReference>
<feature type="repeat" description="PPR" evidence="2">
    <location>
        <begin position="399"/>
        <end position="429"/>
    </location>
</feature>
<dbReference type="InterPro" id="IPR046960">
    <property type="entry name" value="PPR_At4g14850-like_plant"/>
</dbReference>
<evidence type="ECO:0000313" key="4">
    <source>
        <dbReference type="EMBL" id="KAJ0982939.1"/>
    </source>
</evidence>
<dbReference type="GO" id="GO:0003723">
    <property type="term" value="F:RNA binding"/>
    <property type="evidence" value="ECO:0007669"/>
    <property type="project" value="InterPro"/>
</dbReference>
<dbReference type="Gene3D" id="1.25.40.10">
    <property type="entry name" value="Tetratricopeptide repeat domain"/>
    <property type="match status" value="4"/>
</dbReference>
<organism evidence="4 5">
    <name type="scientific">Dioscorea zingiberensis</name>
    <dbReference type="NCBI Taxonomy" id="325984"/>
    <lineage>
        <taxon>Eukaryota</taxon>
        <taxon>Viridiplantae</taxon>
        <taxon>Streptophyta</taxon>
        <taxon>Embryophyta</taxon>
        <taxon>Tracheophyta</taxon>
        <taxon>Spermatophyta</taxon>
        <taxon>Magnoliopsida</taxon>
        <taxon>Liliopsida</taxon>
        <taxon>Dioscoreales</taxon>
        <taxon>Dioscoreaceae</taxon>
        <taxon>Dioscorea</taxon>
    </lineage>
</organism>
<feature type="repeat" description="PPR" evidence="2">
    <location>
        <begin position="328"/>
        <end position="362"/>
    </location>
</feature>
<dbReference type="InterPro" id="IPR032867">
    <property type="entry name" value="DYW_dom"/>
</dbReference>
<dbReference type="EMBL" id="JAGGNH010000002">
    <property type="protein sequence ID" value="KAJ0982939.1"/>
    <property type="molecule type" value="Genomic_DNA"/>
</dbReference>
<dbReference type="NCBIfam" id="TIGR00756">
    <property type="entry name" value="PPR"/>
    <property type="match status" value="5"/>
</dbReference>
<sequence>MASAPAIIPVSAPQKPSLPWLPTPLLLSQYPTLRHLRYCSSMKQLRQIHGHAITSGAMLDNFVASRILSFSALSPCGSLSYARLLFSHLRKPDTFTFNTLLRAYVSSADPLAGLLFYMEALESSALHRPDNHSFALLLKACSEAPSLSLGVMVHAQAIKFGWGSLVSVQNFLVHMYGSCGEIGMARLAFDGIVECDDASMNMMLGGLMKCGCFEDARQLFDGMSERDVVTWSVMINGLVQSSRFKEGLEIFRRMLEEKVEPNESVLVNVLTACAHLGAMEQGMWVEKYLKRKSIKLTVRLGTALVDMYLKCGNVEKAYEIFTRMEEKNVLAWTAMIGGLAINGRGKDALQLFSQMEMEEVSPNEVTFIGVLNACSHSGLVADVLKYFNSMTEVYKVKPNVQHYCCLVDLYGRCGMLDKAEEVIRKMPMKPNSAVWGALLSSCRIHGNSLLGEVVGRKLIELEPNNSGRYVLLSNLYAANGRWDDVAELRRVMKENGVMKMPGSSFIDLKGHVHEFIAGDNVHPQSKEIYTMLSEMTKKLRLAGYKANTDQALLGMDEEEKETAVSYHSEKLAIAFGLINTEPGTTIRITKNLRVCGDCHTATKMLSKIYGREFVVRDRGRFHHFKDGSCSCNDFW</sequence>
<dbReference type="Pfam" id="PF13041">
    <property type="entry name" value="PPR_2"/>
    <property type="match status" value="2"/>
</dbReference>
<comment type="caution">
    <text evidence="4">The sequence shown here is derived from an EMBL/GenBank/DDBJ whole genome shotgun (WGS) entry which is preliminary data.</text>
</comment>
<reference evidence="4" key="2">
    <citation type="journal article" date="2022" name="Hortic Res">
        <title>The genome of Dioscorea zingiberensis sheds light on the biosynthesis, origin and evolution of the medicinally important diosgenin saponins.</title>
        <authorList>
            <person name="Li Y."/>
            <person name="Tan C."/>
            <person name="Li Z."/>
            <person name="Guo J."/>
            <person name="Li S."/>
            <person name="Chen X."/>
            <person name="Wang C."/>
            <person name="Dai X."/>
            <person name="Yang H."/>
            <person name="Song W."/>
            <person name="Hou L."/>
            <person name="Xu J."/>
            <person name="Tong Z."/>
            <person name="Xu A."/>
            <person name="Yuan X."/>
            <person name="Wang W."/>
            <person name="Yang Q."/>
            <person name="Chen L."/>
            <person name="Sun Z."/>
            <person name="Wang K."/>
            <person name="Pan B."/>
            <person name="Chen J."/>
            <person name="Bao Y."/>
            <person name="Liu F."/>
            <person name="Qi X."/>
            <person name="Gang D.R."/>
            <person name="Wen J."/>
            <person name="Li J."/>
        </authorList>
    </citation>
    <scope>NUCLEOTIDE SEQUENCE</scope>
    <source>
        <strain evidence="4">Dzin_1.0</strain>
    </source>
</reference>
<dbReference type="InterPro" id="IPR046848">
    <property type="entry name" value="E_motif"/>
</dbReference>
<proteinExistence type="predicted"/>
<keyword evidence="5" id="KW-1185">Reference proteome</keyword>
<dbReference type="PANTHER" id="PTHR47926:SF436">
    <property type="entry name" value="PENTATRICOPEPTIDE REPEAT-CONTAINING PROTEIN ELI1, CHLOROPLASTIC-LIKE ISOFORM X2"/>
    <property type="match status" value="1"/>
</dbReference>
<dbReference type="OrthoDB" id="185373at2759"/>
<dbReference type="Pfam" id="PF14432">
    <property type="entry name" value="DYW_deaminase"/>
    <property type="match status" value="1"/>
</dbReference>
<feature type="repeat" description="PPR" evidence="2">
    <location>
        <begin position="227"/>
        <end position="261"/>
    </location>
</feature>
<keyword evidence="1" id="KW-0677">Repeat</keyword>
<dbReference type="PROSITE" id="PS51375">
    <property type="entry name" value="PPR"/>
    <property type="match status" value="4"/>
</dbReference>
<dbReference type="InterPro" id="IPR002885">
    <property type="entry name" value="PPR_rpt"/>
</dbReference>
<dbReference type="PANTHER" id="PTHR47926">
    <property type="entry name" value="PENTATRICOPEPTIDE REPEAT-CONTAINING PROTEIN"/>
    <property type="match status" value="1"/>
</dbReference>
<protein>
    <recommendedName>
        <fullName evidence="3">DYW domain-containing protein</fullName>
    </recommendedName>
</protein>
<feature type="domain" description="DYW" evidence="3">
    <location>
        <begin position="543"/>
        <end position="635"/>
    </location>
</feature>
<evidence type="ECO:0000256" key="1">
    <source>
        <dbReference type="ARBA" id="ARBA00022737"/>
    </source>
</evidence>
<dbReference type="InterPro" id="IPR046849">
    <property type="entry name" value="E2_motif"/>
</dbReference>